<dbReference type="EMBL" id="ARXS01000068">
    <property type="protein sequence ID" value="MCU5784985.1"/>
    <property type="molecule type" value="Genomic_DNA"/>
</dbReference>
<dbReference type="PANTHER" id="PTHR22960:SF0">
    <property type="entry name" value="MOLYBDENUM COFACTOR BIOSYNTHESIS PROTEIN 1"/>
    <property type="match status" value="1"/>
</dbReference>
<keyword evidence="1" id="KW-0501">Molybdenum cofactor biosynthesis</keyword>
<evidence type="ECO:0000313" key="4">
    <source>
        <dbReference type="EMBL" id="MCU5784985.1"/>
    </source>
</evidence>
<accession>A0ABT2R5B1</accession>
<proteinExistence type="predicted"/>
<dbReference type="InterPro" id="IPR050105">
    <property type="entry name" value="MoCo_biosynth_MoaA/MoaC"/>
</dbReference>
<dbReference type="InterPro" id="IPR013785">
    <property type="entry name" value="Aldolase_TIM"/>
</dbReference>
<keyword evidence="2" id="KW-0456">Lyase</keyword>
<evidence type="ECO:0000256" key="1">
    <source>
        <dbReference type="ARBA" id="ARBA00023150"/>
    </source>
</evidence>
<sequence length="82" mass="9193">MISTVTRPFCADCDRLRLTANGHLYTCLFARQGHDLLTPLRTGESEAQLRRRIEQRVWHKDAGYAATPGPVDRPITMHGMGG</sequence>
<gene>
    <name evidence="4" type="ORF">MA04_04285</name>
</gene>
<evidence type="ECO:0000256" key="2">
    <source>
        <dbReference type="ARBA" id="ARBA00023239"/>
    </source>
</evidence>
<dbReference type="PANTHER" id="PTHR22960">
    <property type="entry name" value="MOLYBDOPTERIN COFACTOR SYNTHESIS PROTEIN A"/>
    <property type="match status" value="1"/>
</dbReference>
<keyword evidence="5" id="KW-1185">Reference proteome</keyword>
<dbReference type="InterPro" id="IPR058240">
    <property type="entry name" value="rSAM_sf"/>
</dbReference>
<evidence type="ECO:0000259" key="3">
    <source>
        <dbReference type="Pfam" id="PF06463"/>
    </source>
</evidence>
<evidence type="ECO:0000313" key="5">
    <source>
        <dbReference type="Proteomes" id="UP001064106"/>
    </source>
</evidence>
<dbReference type="Pfam" id="PF06463">
    <property type="entry name" value="Mob_synth_C"/>
    <property type="match status" value="1"/>
</dbReference>
<dbReference type="CDD" id="cd21117">
    <property type="entry name" value="Twitch_MoaA"/>
    <property type="match status" value="1"/>
</dbReference>
<dbReference type="SUPFAM" id="SSF102114">
    <property type="entry name" value="Radical SAM enzymes"/>
    <property type="match status" value="1"/>
</dbReference>
<organism evidence="4 5">
    <name type="scientific">Alloalcanivorax balearicus MACL04</name>
    <dbReference type="NCBI Taxonomy" id="1177182"/>
    <lineage>
        <taxon>Bacteria</taxon>
        <taxon>Pseudomonadati</taxon>
        <taxon>Pseudomonadota</taxon>
        <taxon>Gammaproteobacteria</taxon>
        <taxon>Oceanospirillales</taxon>
        <taxon>Alcanivoracaceae</taxon>
        <taxon>Alloalcanivorax</taxon>
    </lineage>
</organism>
<feature type="domain" description="Molybdenum cofactor biosynthesis protein A-like twitch" evidence="3">
    <location>
        <begin position="1"/>
        <end position="64"/>
    </location>
</feature>
<dbReference type="Proteomes" id="UP001064106">
    <property type="component" value="Unassembled WGS sequence"/>
</dbReference>
<reference evidence="4" key="1">
    <citation type="submission" date="2012-09" db="EMBL/GenBank/DDBJ databases">
        <title>Genome Sequence of alkane-degrading Bacterium Alcanivorax balearicus MACL04.</title>
        <authorList>
            <person name="Lai Q."/>
            <person name="Shao Z."/>
        </authorList>
    </citation>
    <scope>NUCLEOTIDE SEQUENCE</scope>
    <source>
        <strain evidence="4">MACL04</strain>
    </source>
</reference>
<comment type="caution">
    <text evidence="4">The sequence shown here is derived from an EMBL/GenBank/DDBJ whole genome shotgun (WGS) entry which is preliminary data.</text>
</comment>
<dbReference type="Gene3D" id="3.20.20.70">
    <property type="entry name" value="Aldolase class I"/>
    <property type="match status" value="1"/>
</dbReference>
<name>A0ABT2R5B1_9GAMM</name>
<dbReference type="InterPro" id="IPR010505">
    <property type="entry name" value="MoaA_twitch"/>
</dbReference>
<protein>
    <submittedName>
        <fullName evidence="4">Molybdenum cofactor biosynthesis protein A</fullName>
    </submittedName>
</protein>